<gene>
    <name evidence="2" type="ORF">PFISCL1PPCAC_27098</name>
</gene>
<feature type="region of interest" description="Disordered" evidence="1">
    <location>
        <begin position="402"/>
        <end position="437"/>
    </location>
</feature>
<dbReference type="EMBL" id="BTSY01000007">
    <property type="protein sequence ID" value="GMT35801.1"/>
    <property type="molecule type" value="Genomic_DNA"/>
</dbReference>
<feature type="non-terminal residue" evidence="2">
    <location>
        <position position="1"/>
    </location>
</feature>
<feature type="region of interest" description="Disordered" evidence="1">
    <location>
        <begin position="454"/>
        <end position="503"/>
    </location>
</feature>
<dbReference type="AlphaFoldDB" id="A0AAV5WUW0"/>
<proteinExistence type="predicted"/>
<comment type="caution">
    <text evidence="2">The sequence shown here is derived from an EMBL/GenBank/DDBJ whole genome shotgun (WGS) entry which is preliminary data.</text>
</comment>
<dbReference type="Proteomes" id="UP001432322">
    <property type="component" value="Unassembled WGS sequence"/>
</dbReference>
<keyword evidence="3" id="KW-1185">Reference proteome</keyword>
<feature type="compositionally biased region" description="Basic and acidic residues" evidence="1">
    <location>
        <begin position="455"/>
        <end position="466"/>
    </location>
</feature>
<accession>A0AAV5WUW0</accession>
<reference evidence="2" key="1">
    <citation type="submission" date="2023-10" db="EMBL/GenBank/DDBJ databases">
        <title>Genome assembly of Pristionchus species.</title>
        <authorList>
            <person name="Yoshida K."/>
            <person name="Sommer R.J."/>
        </authorList>
    </citation>
    <scope>NUCLEOTIDE SEQUENCE</scope>
    <source>
        <strain evidence="2">RS5133</strain>
    </source>
</reference>
<name>A0AAV5WUW0_9BILA</name>
<evidence type="ECO:0000313" key="3">
    <source>
        <dbReference type="Proteomes" id="UP001432322"/>
    </source>
</evidence>
<evidence type="ECO:0000256" key="1">
    <source>
        <dbReference type="SAM" id="MobiDB-lite"/>
    </source>
</evidence>
<sequence length="554" mass="63669">QEELQDLKMHFKKVCNTISRPHFLAERDGEEFLLNFSHDHKSLRSRRIGEQQDLLHLTEDEELACILAGRMPMRPRNNQLVDFYLDSYSKHGLGATDGKVYFFDDAIRTEQMKVWRIDSGSGENQFTSMNSGFVTRFSDSEYFIVTRGRGSHAAFIYEWRTNEDAKFIKKIQFPVNFADHNRIAFGRTILFVKTEQNKILITSIDAITEVVKKKVISLEDDIDPQKMRWFCAKTYVMAIIAGEFLLIHIESLTYEQMETNLDKSGKHHVFALDSEGFVYVLAPSHNGCSVLKARDIGLATIRDTPIVIPVKEEVKIPKKEKIEREKKEIEINFLVTYKGETLLNQKLKMLATNRIGDVIRRSPEIQLPPDTRLRTFYKNEEVLTNRTPNFLRMKDGDSIRGEFVDNENASDGSAVNDREGLNRRHNSGSSEPITGFFSPDVLNELGYGDANAVQNRDKQGKEEQQRKQNSGQDRPVPKPRNFQSDSSTPTPSHPDAIPAPRADPTATMEERLLNEMKWLRNFLNNDVNNGGELEQLKKKYARVLLMMGRMQTEK</sequence>
<feature type="compositionally biased region" description="Low complexity" evidence="1">
    <location>
        <begin position="484"/>
        <end position="495"/>
    </location>
</feature>
<evidence type="ECO:0000313" key="2">
    <source>
        <dbReference type="EMBL" id="GMT35801.1"/>
    </source>
</evidence>
<protein>
    <submittedName>
        <fullName evidence="2">Uncharacterized protein</fullName>
    </submittedName>
</protein>
<organism evidence="2 3">
    <name type="scientific">Pristionchus fissidentatus</name>
    <dbReference type="NCBI Taxonomy" id="1538716"/>
    <lineage>
        <taxon>Eukaryota</taxon>
        <taxon>Metazoa</taxon>
        <taxon>Ecdysozoa</taxon>
        <taxon>Nematoda</taxon>
        <taxon>Chromadorea</taxon>
        <taxon>Rhabditida</taxon>
        <taxon>Rhabditina</taxon>
        <taxon>Diplogasteromorpha</taxon>
        <taxon>Diplogasteroidea</taxon>
        <taxon>Neodiplogasteridae</taxon>
        <taxon>Pristionchus</taxon>
    </lineage>
</organism>